<dbReference type="InterPro" id="IPR021414">
    <property type="entry name" value="DUF3054"/>
</dbReference>
<comment type="caution">
    <text evidence="2">The sequence shown here is derived from an EMBL/GenBank/DDBJ whole genome shotgun (WGS) entry which is preliminary data.</text>
</comment>
<dbReference type="EMBL" id="VLNY01000015">
    <property type="protein sequence ID" value="KAA0019392.1"/>
    <property type="molecule type" value="Genomic_DNA"/>
</dbReference>
<accession>A0A5A7S7Y4</accession>
<name>A0A5A7S7Y4_9NOCA</name>
<keyword evidence="1" id="KW-0812">Transmembrane</keyword>
<feature type="transmembrane region" description="Helical" evidence="1">
    <location>
        <begin position="66"/>
        <end position="87"/>
    </location>
</feature>
<evidence type="ECO:0000256" key="1">
    <source>
        <dbReference type="SAM" id="Phobius"/>
    </source>
</evidence>
<dbReference type="Pfam" id="PF11255">
    <property type="entry name" value="DUF3054"/>
    <property type="match status" value="1"/>
</dbReference>
<organism evidence="2 3">
    <name type="scientific">Antrihabitans cavernicola</name>
    <dbReference type="NCBI Taxonomy" id="2495913"/>
    <lineage>
        <taxon>Bacteria</taxon>
        <taxon>Bacillati</taxon>
        <taxon>Actinomycetota</taxon>
        <taxon>Actinomycetes</taxon>
        <taxon>Mycobacteriales</taxon>
        <taxon>Nocardiaceae</taxon>
        <taxon>Antrihabitans</taxon>
    </lineage>
</organism>
<proteinExistence type="predicted"/>
<reference evidence="2 3" key="1">
    <citation type="submission" date="2019-07" db="EMBL/GenBank/DDBJ databases">
        <title>Rhodococcus cavernicolus sp. nov., isolated from a cave.</title>
        <authorList>
            <person name="Lee S.D."/>
        </authorList>
    </citation>
    <scope>NUCLEOTIDE SEQUENCE [LARGE SCALE GENOMIC DNA]</scope>
    <source>
        <strain evidence="2 3">C1-24</strain>
    </source>
</reference>
<sequence>MKKHFPAIAADVVLVLIFCAIGRRSHDEGGAITGLLHTAWPFLGGLAVGWASALALYKDKFTADSIFPTGVVVWLSTLVIGMVLRVISGQGTAFSFIIVAGVVLAAFLVGWRAIYRQVEERRALR</sequence>
<keyword evidence="3" id="KW-1185">Reference proteome</keyword>
<evidence type="ECO:0000313" key="3">
    <source>
        <dbReference type="Proteomes" id="UP000322244"/>
    </source>
</evidence>
<keyword evidence="1" id="KW-0472">Membrane</keyword>
<feature type="transmembrane region" description="Helical" evidence="1">
    <location>
        <begin position="93"/>
        <end position="115"/>
    </location>
</feature>
<keyword evidence="1" id="KW-1133">Transmembrane helix</keyword>
<dbReference type="OrthoDB" id="3698172at2"/>
<dbReference type="RefSeq" id="WP_149432488.1">
    <property type="nucleotide sequence ID" value="NZ_VLNY01000015.1"/>
</dbReference>
<evidence type="ECO:0000313" key="2">
    <source>
        <dbReference type="EMBL" id="KAA0019392.1"/>
    </source>
</evidence>
<gene>
    <name evidence="2" type="ORF">FOY51_22340</name>
</gene>
<dbReference type="Proteomes" id="UP000322244">
    <property type="component" value="Unassembled WGS sequence"/>
</dbReference>
<feature type="transmembrane region" description="Helical" evidence="1">
    <location>
        <begin position="38"/>
        <end position="57"/>
    </location>
</feature>
<protein>
    <submittedName>
        <fullName evidence="2">DUF3054 domain-containing protein</fullName>
    </submittedName>
</protein>
<dbReference type="AlphaFoldDB" id="A0A5A7S7Y4"/>